<gene>
    <name evidence="3" type="ORF">WFZ86_05095</name>
</gene>
<dbReference type="InterPro" id="IPR037682">
    <property type="entry name" value="TonB_C"/>
</dbReference>
<evidence type="ECO:0000259" key="2">
    <source>
        <dbReference type="Pfam" id="PF03544"/>
    </source>
</evidence>
<dbReference type="SUPFAM" id="SSF74653">
    <property type="entry name" value="TolA/TonB C-terminal domain"/>
    <property type="match status" value="1"/>
</dbReference>
<reference evidence="3 4" key="1">
    <citation type="submission" date="2024-03" db="EMBL/GenBank/DDBJ databases">
        <title>Two novel species of the genus Flavobacterium exhibiting potentially degradation of complex polysaccharides.</title>
        <authorList>
            <person name="Lian X."/>
        </authorList>
    </citation>
    <scope>NUCLEOTIDE SEQUENCE [LARGE SCALE GENOMIC DNA]</scope>
    <source>
        <strain evidence="3 4">N6</strain>
    </source>
</reference>
<dbReference type="Pfam" id="PF03544">
    <property type="entry name" value="TonB_C"/>
    <property type="match status" value="1"/>
</dbReference>
<feature type="domain" description="TonB C-terminal" evidence="2">
    <location>
        <begin position="63"/>
        <end position="123"/>
    </location>
</feature>
<evidence type="ECO:0000256" key="1">
    <source>
        <dbReference type="SAM" id="SignalP"/>
    </source>
</evidence>
<sequence length="131" mass="14866">MKRILFYLFCFFSFQNLVAQDLSMVNDEIVEYNTVDVRPEFPSTYSNFMDFVSKNFALPDYEGPTGTLKVGFVIEASGVVSSVKILKSLDTSSSAEIKKVMAKCPQWKPGEQNGKPVRVYYEFSLKIMSQS</sequence>
<evidence type="ECO:0000313" key="3">
    <source>
        <dbReference type="EMBL" id="MEM0575865.1"/>
    </source>
</evidence>
<comment type="caution">
    <text evidence="3">The sequence shown here is derived from an EMBL/GenBank/DDBJ whole genome shotgun (WGS) entry which is preliminary data.</text>
</comment>
<dbReference type="EMBL" id="JBCGDP010000004">
    <property type="protein sequence ID" value="MEM0575865.1"/>
    <property type="molecule type" value="Genomic_DNA"/>
</dbReference>
<accession>A0ABU9NKM8</accession>
<dbReference type="Proteomes" id="UP001468798">
    <property type="component" value="Unassembled WGS sequence"/>
</dbReference>
<proteinExistence type="predicted"/>
<keyword evidence="1" id="KW-0732">Signal</keyword>
<evidence type="ECO:0000313" key="4">
    <source>
        <dbReference type="Proteomes" id="UP001468798"/>
    </source>
</evidence>
<protein>
    <submittedName>
        <fullName evidence="3">Energy transducer TonB</fullName>
    </submittedName>
</protein>
<dbReference type="RefSeq" id="WP_342690937.1">
    <property type="nucleotide sequence ID" value="NZ_JBCGDP010000004.1"/>
</dbReference>
<dbReference type="Gene3D" id="3.30.1150.10">
    <property type="match status" value="1"/>
</dbReference>
<organism evidence="3 4">
    <name type="scientific">Flavobacterium polysaccharolyticum</name>
    <dbReference type="NCBI Taxonomy" id="3133148"/>
    <lineage>
        <taxon>Bacteria</taxon>
        <taxon>Pseudomonadati</taxon>
        <taxon>Bacteroidota</taxon>
        <taxon>Flavobacteriia</taxon>
        <taxon>Flavobacteriales</taxon>
        <taxon>Flavobacteriaceae</taxon>
        <taxon>Flavobacterium</taxon>
    </lineage>
</organism>
<feature type="chain" id="PRO_5045177312" evidence="1">
    <location>
        <begin position="20"/>
        <end position="131"/>
    </location>
</feature>
<name>A0ABU9NKM8_9FLAO</name>
<keyword evidence="4" id="KW-1185">Reference proteome</keyword>
<feature type="signal peptide" evidence="1">
    <location>
        <begin position="1"/>
        <end position="19"/>
    </location>
</feature>